<dbReference type="Proteomes" id="UP000289738">
    <property type="component" value="Chromosome A06"/>
</dbReference>
<keyword evidence="3" id="KW-1185">Reference proteome</keyword>
<dbReference type="GO" id="GO:0010073">
    <property type="term" value="P:meristem maintenance"/>
    <property type="evidence" value="ECO:0007669"/>
    <property type="project" value="InterPro"/>
</dbReference>
<dbReference type="PANTHER" id="PTHR46033:SF8">
    <property type="entry name" value="PROTEIN MAINTENANCE OF MERISTEMS-LIKE"/>
    <property type="match status" value="1"/>
</dbReference>
<dbReference type="InterPro" id="IPR044824">
    <property type="entry name" value="MAIN-like"/>
</dbReference>
<dbReference type="AlphaFoldDB" id="A0A445CVM6"/>
<evidence type="ECO:0000313" key="2">
    <source>
        <dbReference type="EMBL" id="RYR54931.1"/>
    </source>
</evidence>
<sequence length="268" mass="30347">MSQKPKRRKVDRPELHIIKYLSYSDYVIAVSRKRHKTYVATGFKRTITLSDENSIQVYVKCHIMLLIGTILFGDKTGASVHWKFLPLLIQLGISMPGTPIQEFKQASRYDCKEIDGPLTLLLCWAWMRLSIADSNGVNEMRYIRWRNWECGDRVYRYLKLAHFRKAFDDLEEGQFLWTAYSVDRVDPDIILADMYMHAVIWSATVPLPGNSGAGIASKSKTRMKDGSSNGTSFASAFATSSNEIVNGITTFNGSSYTNFTPSGVCNKI</sequence>
<protein>
    <recommendedName>
        <fullName evidence="1">Aminotransferase-like plant mobile domain-containing protein</fullName>
    </recommendedName>
</protein>
<dbReference type="EMBL" id="SDMP01000006">
    <property type="protein sequence ID" value="RYR54931.1"/>
    <property type="molecule type" value="Genomic_DNA"/>
</dbReference>
<feature type="domain" description="Aminotransferase-like plant mobile" evidence="1">
    <location>
        <begin position="38"/>
        <end position="186"/>
    </location>
</feature>
<organism evidence="2 3">
    <name type="scientific">Arachis hypogaea</name>
    <name type="common">Peanut</name>
    <dbReference type="NCBI Taxonomy" id="3818"/>
    <lineage>
        <taxon>Eukaryota</taxon>
        <taxon>Viridiplantae</taxon>
        <taxon>Streptophyta</taxon>
        <taxon>Embryophyta</taxon>
        <taxon>Tracheophyta</taxon>
        <taxon>Spermatophyta</taxon>
        <taxon>Magnoliopsida</taxon>
        <taxon>eudicotyledons</taxon>
        <taxon>Gunneridae</taxon>
        <taxon>Pentapetalae</taxon>
        <taxon>rosids</taxon>
        <taxon>fabids</taxon>
        <taxon>Fabales</taxon>
        <taxon>Fabaceae</taxon>
        <taxon>Papilionoideae</taxon>
        <taxon>50 kb inversion clade</taxon>
        <taxon>dalbergioids sensu lato</taxon>
        <taxon>Dalbergieae</taxon>
        <taxon>Pterocarpus clade</taxon>
        <taxon>Arachis</taxon>
    </lineage>
</organism>
<evidence type="ECO:0000259" key="1">
    <source>
        <dbReference type="Pfam" id="PF10536"/>
    </source>
</evidence>
<proteinExistence type="predicted"/>
<gene>
    <name evidence="2" type="ORF">Ahy_A06g030193</name>
</gene>
<comment type="caution">
    <text evidence="2">The sequence shown here is derived from an EMBL/GenBank/DDBJ whole genome shotgun (WGS) entry which is preliminary data.</text>
</comment>
<name>A0A445CVM6_ARAHY</name>
<reference evidence="2 3" key="1">
    <citation type="submission" date="2019-01" db="EMBL/GenBank/DDBJ databases">
        <title>Sequencing of cultivated peanut Arachis hypogaea provides insights into genome evolution and oil improvement.</title>
        <authorList>
            <person name="Chen X."/>
        </authorList>
    </citation>
    <scope>NUCLEOTIDE SEQUENCE [LARGE SCALE GENOMIC DNA]</scope>
    <source>
        <strain evidence="3">cv. Fuhuasheng</strain>
        <tissue evidence="2">Leaves</tissue>
    </source>
</reference>
<dbReference type="Pfam" id="PF10536">
    <property type="entry name" value="PMD"/>
    <property type="match status" value="1"/>
</dbReference>
<accession>A0A445CVM6</accession>
<dbReference type="PANTHER" id="PTHR46033">
    <property type="entry name" value="PROTEIN MAIN-LIKE 2"/>
    <property type="match status" value="1"/>
</dbReference>
<dbReference type="InterPro" id="IPR019557">
    <property type="entry name" value="AminoTfrase-like_pln_mobile"/>
</dbReference>
<evidence type="ECO:0000313" key="3">
    <source>
        <dbReference type="Proteomes" id="UP000289738"/>
    </source>
</evidence>